<dbReference type="InterPro" id="IPR016166">
    <property type="entry name" value="FAD-bd_PCMH"/>
</dbReference>
<evidence type="ECO:0000256" key="15">
    <source>
        <dbReference type="ARBA" id="ARBA00023136"/>
    </source>
</evidence>
<dbReference type="GO" id="GO:0071949">
    <property type="term" value="F:FAD binding"/>
    <property type="evidence" value="ECO:0007669"/>
    <property type="project" value="InterPro"/>
</dbReference>
<dbReference type="InterPro" id="IPR017938">
    <property type="entry name" value="Riboflavin_synthase-like_b-brl"/>
</dbReference>
<evidence type="ECO:0000259" key="22">
    <source>
        <dbReference type="PROSITE" id="PS51384"/>
    </source>
</evidence>
<comment type="subcellular location">
    <subcellularLocation>
        <location evidence="2">Mitochondrion outer membrane</location>
    </subcellularLocation>
</comment>
<dbReference type="InterPro" id="IPR008333">
    <property type="entry name" value="Cbr1-like_FAD-bd_dom"/>
</dbReference>
<dbReference type="PROSITE" id="PS51384">
    <property type="entry name" value="FAD_FR"/>
    <property type="match status" value="1"/>
</dbReference>
<accession>A0A8H7UCZ8</accession>
<dbReference type="FunFam" id="3.40.50.80:FF:000019">
    <property type="entry name" value="NADH-cytochrome b5 reductase"/>
    <property type="match status" value="1"/>
</dbReference>
<dbReference type="CDD" id="cd06183">
    <property type="entry name" value="cyt_b5_reduct_like"/>
    <property type="match status" value="1"/>
</dbReference>
<evidence type="ECO:0000256" key="8">
    <source>
        <dbReference type="ARBA" id="ARBA00022692"/>
    </source>
</evidence>
<evidence type="ECO:0000256" key="11">
    <source>
        <dbReference type="ARBA" id="ARBA00022989"/>
    </source>
</evidence>
<dbReference type="EMBL" id="JAEPQZ010000005">
    <property type="protein sequence ID" value="KAG2181056.1"/>
    <property type="molecule type" value="Genomic_DNA"/>
</dbReference>
<sequence length="825" mass="91417">MAQLVGPSQLRAPVAVRRVMRILTDPYFLSFAIPLCLTGTVYGFWKLYWKRRAPKRILDQHTVQYFKLVQKTPISHNTVIYRFALPIKTAVLGLPIGQHISLVADMEGKAVSRSYTPTSHHDTQGYFDLLIKSYPTGAVSSYVATLEVGDAVGIKGPRGAFTYTPGMVRELGMIAGGTGITPMLQIARAILSNPKDRTKVSLIFANRKEEDILLKDELDNLAKEHDNFQVHYVLEYPPDDWTGQAGFVSKDMIERYLPPPARDIKILLCGPPAMIRAMTNLTQDIGYEPSRASTLQAMLRFTGSNVRRALHVKPQVTSAYRTKLCRSSIPTVAIALRRYATESAGQVETKGKTKVVQYTVDKYPGYKRDSRFKKLAAEDVDHFKSIVGEAGMIYDNEDDLYIYNTDWMNKLAVVPQGGNTGLVGGSIPVFDEIVLSTANLNNIRSFDAVSGMYSVQMRVLVSDSGCVLENLDNYLHEKGYIMPIDLGAKGRQVCHIGGNVATNAGGLRLLRYGSLHGTVLGLEVVLPDGTILENLSTLRKDNTGYDLKQLFIGSEGTLGIITGVSILTPRKPNAVNVALLGVNSFEDVQKAFKQAKSEVSEILSAFEFWDSKASKMFKKHSELKDALSDEYPFYVLIETSGSSKDHDDEKLNGLLETLMTDEVALDGVVAQDDTQIRNLWSMREGIPEALSKEGGVFKYDVSLPVPRIYDCVEDMRKHLTDNGVYGKEDSPVVEVVGYGHVGDGNLHLNIATKTVDTKIMNIIEPYIFEWVSKENGSISAEHGLGLQKGNFLHYSKPSAMINLMKTVKQTIDPKGIMNPYKYLPN</sequence>
<evidence type="ECO:0000256" key="16">
    <source>
        <dbReference type="ARBA" id="ARBA00039438"/>
    </source>
</evidence>
<organism evidence="24 25">
    <name type="scientific">Mortierella isabellina</name>
    <name type="common">Filamentous fungus</name>
    <name type="synonym">Umbelopsis isabellina</name>
    <dbReference type="NCBI Taxonomy" id="91625"/>
    <lineage>
        <taxon>Eukaryota</taxon>
        <taxon>Fungi</taxon>
        <taxon>Fungi incertae sedis</taxon>
        <taxon>Mucoromycota</taxon>
        <taxon>Mucoromycotina</taxon>
        <taxon>Umbelopsidomycetes</taxon>
        <taxon>Umbelopsidales</taxon>
        <taxon>Umbelopsidaceae</taxon>
        <taxon>Umbelopsis</taxon>
    </lineage>
</organism>
<keyword evidence="12" id="KW-0560">Oxidoreductase</keyword>
<dbReference type="FunFam" id="3.30.465.10:FF:000001">
    <property type="entry name" value="D-2-hydroxyglutarate dehydrogenase, mitochondrial"/>
    <property type="match status" value="1"/>
</dbReference>
<proteinExistence type="inferred from homology"/>
<dbReference type="InterPro" id="IPR016167">
    <property type="entry name" value="FAD-bd_PCMH_sub1"/>
</dbReference>
<feature type="domain" description="FAD-binding FR-type" evidence="22">
    <location>
        <begin position="61"/>
        <end position="164"/>
    </location>
</feature>
<dbReference type="Gene3D" id="1.10.45.10">
    <property type="entry name" value="Vanillyl-alcohol Oxidase, Chain A, domain 4"/>
    <property type="match status" value="1"/>
</dbReference>
<dbReference type="InterPro" id="IPR036318">
    <property type="entry name" value="FAD-bd_PCMH-like_sf"/>
</dbReference>
<dbReference type="Pfam" id="PF01565">
    <property type="entry name" value="FAD_binding_4"/>
    <property type="match status" value="1"/>
</dbReference>
<feature type="domain" description="FAD-binding PCMH-type" evidence="23">
    <location>
        <begin position="367"/>
        <end position="571"/>
    </location>
</feature>
<evidence type="ECO:0000256" key="21">
    <source>
        <dbReference type="SAM" id="Phobius"/>
    </source>
</evidence>
<evidence type="ECO:0000256" key="7">
    <source>
        <dbReference type="ARBA" id="ARBA00022630"/>
    </source>
</evidence>
<dbReference type="GO" id="GO:0090524">
    <property type="term" value="F:cytochrome-b5 reductase activity, acting on NADH"/>
    <property type="evidence" value="ECO:0007669"/>
    <property type="project" value="UniProtKB-EC"/>
</dbReference>
<dbReference type="Pfam" id="PF00970">
    <property type="entry name" value="FAD_binding_6"/>
    <property type="match status" value="1"/>
</dbReference>
<dbReference type="Gene3D" id="3.30.70.2740">
    <property type="match status" value="1"/>
</dbReference>
<dbReference type="GO" id="GO:0004458">
    <property type="term" value="F:D-lactate dehydrogenase (cytochrome) activity"/>
    <property type="evidence" value="ECO:0007669"/>
    <property type="project" value="UniProtKB-EC"/>
</dbReference>
<evidence type="ECO:0000256" key="17">
    <source>
        <dbReference type="ARBA" id="ARBA00041901"/>
    </source>
</evidence>
<evidence type="ECO:0000313" key="24">
    <source>
        <dbReference type="EMBL" id="KAG2181056.1"/>
    </source>
</evidence>
<evidence type="ECO:0000256" key="13">
    <source>
        <dbReference type="ARBA" id="ARBA00023027"/>
    </source>
</evidence>
<keyword evidence="8 21" id="KW-0812">Transmembrane</keyword>
<dbReference type="InterPro" id="IPR001709">
    <property type="entry name" value="Flavoprot_Pyr_Nucl_cyt_Rdtase"/>
</dbReference>
<dbReference type="PRINTS" id="PR00371">
    <property type="entry name" value="FPNCR"/>
</dbReference>
<dbReference type="PROSITE" id="PS51387">
    <property type="entry name" value="FAD_PCMH"/>
    <property type="match status" value="1"/>
</dbReference>
<evidence type="ECO:0000256" key="9">
    <source>
        <dbReference type="ARBA" id="ARBA00022787"/>
    </source>
</evidence>
<gene>
    <name evidence="24" type="ORF">INT43_008638</name>
</gene>
<dbReference type="OrthoDB" id="5332616at2759"/>
<dbReference type="SUPFAM" id="SSF63380">
    <property type="entry name" value="Riboflavin synthase domain-like"/>
    <property type="match status" value="1"/>
</dbReference>
<dbReference type="Pfam" id="PF00175">
    <property type="entry name" value="NAD_binding_1"/>
    <property type="match status" value="1"/>
</dbReference>
<keyword evidence="25" id="KW-1185">Reference proteome</keyword>
<dbReference type="InterPro" id="IPR016169">
    <property type="entry name" value="FAD-bd_PCMH_sub2"/>
</dbReference>
<dbReference type="SUPFAM" id="SSF52343">
    <property type="entry name" value="Ferredoxin reductase-like, C-terminal NADP-linked domain"/>
    <property type="match status" value="1"/>
</dbReference>
<keyword evidence="7" id="KW-0285">Flavoprotein</keyword>
<dbReference type="EC" id="1.6.2.2" evidence="6"/>
<dbReference type="InterPro" id="IPR016171">
    <property type="entry name" value="Vanillyl_alc_oxidase_C-sub2"/>
</dbReference>
<evidence type="ECO:0000256" key="14">
    <source>
        <dbReference type="ARBA" id="ARBA00023128"/>
    </source>
</evidence>
<keyword evidence="15 21" id="KW-0472">Membrane</keyword>
<evidence type="ECO:0000256" key="19">
    <source>
        <dbReference type="ARBA" id="ARBA00049138"/>
    </source>
</evidence>
<dbReference type="PANTHER" id="PTHR43716">
    <property type="entry name" value="D-2-HYDROXYGLUTARATE DEHYDROGENASE, MITOCHONDRIAL"/>
    <property type="match status" value="1"/>
</dbReference>
<dbReference type="Gene3D" id="3.30.43.10">
    <property type="entry name" value="Uridine Diphospho-n-acetylenolpyruvylglucosamine Reductase, domain 2"/>
    <property type="match status" value="1"/>
</dbReference>
<dbReference type="InterPro" id="IPR017927">
    <property type="entry name" value="FAD-bd_FR_type"/>
</dbReference>
<dbReference type="SUPFAM" id="SSF55103">
    <property type="entry name" value="FAD-linked oxidases, C-terminal domain"/>
    <property type="match status" value="1"/>
</dbReference>
<evidence type="ECO:0000256" key="10">
    <source>
        <dbReference type="ARBA" id="ARBA00022827"/>
    </source>
</evidence>
<keyword evidence="11 21" id="KW-1133">Transmembrane helix</keyword>
<evidence type="ECO:0000256" key="4">
    <source>
        <dbReference type="ARBA" id="ARBA00006105"/>
    </source>
</evidence>
<keyword evidence="9" id="KW-1000">Mitochondrion outer membrane</keyword>
<dbReference type="FunFam" id="3.30.70.2190:FF:000001">
    <property type="entry name" value="D-2-hydroxyglutarate dehydrogenase mitochondrial"/>
    <property type="match status" value="1"/>
</dbReference>
<keyword evidence="14" id="KW-0496">Mitochondrion</keyword>
<keyword evidence="13" id="KW-0520">NAD</keyword>
<comment type="catalytic activity">
    <reaction evidence="19">
        <text>2 Fe(3+)-[Dph3] + NADH = 2 Fe(2+)-[Dph3] + NAD(+) + H(+)</text>
        <dbReference type="Rhea" id="RHEA:71231"/>
        <dbReference type="Rhea" id="RHEA-COMP:18002"/>
        <dbReference type="Rhea" id="RHEA-COMP:18003"/>
        <dbReference type="ChEBI" id="CHEBI:15378"/>
        <dbReference type="ChEBI" id="CHEBI:29033"/>
        <dbReference type="ChEBI" id="CHEBI:29034"/>
        <dbReference type="ChEBI" id="CHEBI:57540"/>
        <dbReference type="ChEBI" id="CHEBI:57945"/>
        <dbReference type="ChEBI" id="CHEBI:83228"/>
    </reaction>
    <physiologicalReaction direction="left-to-right" evidence="19">
        <dbReference type="Rhea" id="RHEA:71232"/>
    </physiologicalReaction>
</comment>
<dbReference type="Gene3D" id="3.40.50.80">
    <property type="entry name" value="Nucleotide-binding domain of ferredoxin-NADP reductase (FNR) module"/>
    <property type="match status" value="1"/>
</dbReference>
<comment type="pathway">
    <text evidence="3">Protein modification; peptidyl-diphthamide biosynthesis.</text>
</comment>
<comment type="cofactor">
    <cofactor evidence="1">
        <name>FAD</name>
        <dbReference type="ChEBI" id="CHEBI:57692"/>
    </cofactor>
</comment>
<comment type="similarity">
    <text evidence="4">Belongs to the flavoprotein pyridine nucleotide cytochrome reductase family.</text>
</comment>
<dbReference type="InterPro" id="IPR051264">
    <property type="entry name" value="FAD-oxidored/transferase_4"/>
</dbReference>
<evidence type="ECO:0000256" key="20">
    <source>
        <dbReference type="ARBA" id="ARBA00051436"/>
    </source>
</evidence>
<dbReference type="InterPro" id="IPR004113">
    <property type="entry name" value="FAD-bd_oxidored_4_C"/>
</dbReference>
<feature type="transmembrane region" description="Helical" evidence="21">
    <location>
        <begin position="27"/>
        <end position="48"/>
    </location>
</feature>
<evidence type="ECO:0000256" key="12">
    <source>
        <dbReference type="ARBA" id="ARBA00023002"/>
    </source>
</evidence>
<keyword evidence="10" id="KW-0274">FAD</keyword>
<evidence type="ECO:0000313" key="25">
    <source>
        <dbReference type="Proteomes" id="UP000654370"/>
    </source>
</evidence>
<dbReference type="SUPFAM" id="SSF56176">
    <property type="entry name" value="FAD-binding/transporter-associated domain-like"/>
    <property type="match status" value="1"/>
</dbReference>
<dbReference type="InterPro" id="IPR001433">
    <property type="entry name" value="OxRdtase_FAD/NAD-bd"/>
</dbReference>
<evidence type="ECO:0000259" key="23">
    <source>
        <dbReference type="PROSITE" id="PS51387"/>
    </source>
</evidence>
<dbReference type="Gene3D" id="2.40.30.10">
    <property type="entry name" value="Translation factors"/>
    <property type="match status" value="1"/>
</dbReference>
<evidence type="ECO:0000256" key="5">
    <source>
        <dbReference type="ARBA" id="ARBA00008000"/>
    </source>
</evidence>
<dbReference type="FunFam" id="2.40.30.10:FF:000032">
    <property type="entry name" value="NADH-cytochrome b5 reductase"/>
    <property type="match status" value="1"/>
</dbReference>
<dbReference type="PANTHER" id="PTHR43716:SF1">
    <property type="entry name" value="D-2-HYDROXYGLUTARATE DEHYDROGENASE, MITOCHONDRIAL"/>
    <property type="match status" value="1"/>
</dbReference>
<dbReference type="GO" id="GO:0005741">
    <property type="term" value="C:mitochondrial outer membrane"/>
    <property type="evidence" value="ECO:0007669"/>
    <property type="project" value="UniProtKB-SubCell"/>
</dbReference>
<dbReference type="InterPro" id="IPR039261">
    <property type="entry name" value="FNR_nucleotide-bd"/>
</dbReference>
<name>A0A8H7UCZ8_MORIS</name>
<dbReference type="Gene3D" id="3.30.70.2190">
    <property type="match status" value="1"/>
</dbReference>
<dbReference type="AlphaFoldDB" id="A0A8H7UCZ8"/>
<evidence type="ECO:0000256" key="2">
    <source>
        <dbReference type="ARBA" id="ARBA00004294"/>
    </source>
</evidence>
<dbReference type="InterPro" id="IPR016164">
    <property type="entry name" value="FAD-linked_Oxase-like_C"/>
</dbReference>
<evidence type="ECO:0000256" key="18">
    <source>
        <dbReference type="ARBA" id="ARBA00047682"/>
    </source>
</evidence>
<dbReference type="Pfam" id="PF02913">
    <property type="entry name" value="FAD-oxidase_C"/>
    <property type="match status" value="1"/>
</dbReference>
<dbReference type="Proteomes" id="UP000654370">
    <property type="component" value="Unassembled WGS sequence"/>
</dbReference>
<evidence type="ECO:0000256" key="3">
    <source>
        <dbReference type="ARBA" id="ARBA00005156"/>
    </source>
</evidence>
<comment type="caution">
    <text evidence="24">The sequence shown here is derived from an EMBL/GenBank/DDBJ whole genome shotgun (WGS) entry which is preliminary data.</text>
</comment>
<dbReference type="InterPro" id="IPR006094">
    <property type="entry name" value="Oxid_FAD_bind_N"/>
</dbReference>
<comment type="similarity">
    <text evidence="5">Belongs to the FAD-binding oxidoreductase/transferase type 4 family.</text>
</comment>
<comment type="catalytic activity">
    <reaction evidence="20">
        <text>(R)-lactate + 2 Fe(III)-[cytochrome c] = 2 Fe(II)-[cytochrome c] + pyruvate + 2 H(+)</text>
        <dbReference type="Rhea" id="RHEA:13521"/>
        <dbReference type="Rhea" id="RHEA-COMP:10350"/>
        <dbReference type="Rhea" id="RHEA-COMP:14399"/>
        <dbReference type="ChEBI" id="CHEBI:15361"/>
        <dbReference type="ChEBI" id="CHEBI:15378"/>
        <dbReference type="ChEBI" id="CHEBI:16004"/>
        <dbReference type="ChEBI" id="CHEBI:29033"/>
        <dbReference type="ChEBI" id="CHEBI:29034"/>
        <dbReference type="EC" id="1.1.2.4"/>
    </reaction>
</comment>
<evidence type="ECO:0000256" key="1">
    <source>
        <dbReference type="ARBA" id="ARBA00001974"/>
    </source>
</evidence>
<dbReference type="Gene3D" id="3.30.465.10">
    <property type="match status" value="1"/>
</dbReference>
<comment type="catalytic activity">
    <reaction evidence="18">
        <text>2 Fe(III)-[cytochrome b5] + NADH = 2 Fe(II)-[cytochrome b5] + NAD(+) + H(+)</text>
        <dbReference type="Rhea" id="RHEA:46680"/>
        <dbReference type="Rhea" id="RHEA-COMP:10438"/>
        <dbReference type="Rhea" id="RHEA-COMP:10439"/>
        <dbReference type="ChEBI" id="CHEBI:15378"/>
        <dbReference type="ChEBI" id="CHEBI:29033"/>
        <dbReference type="ChEBI" id="CHEBI:29034"/>
        <dbReference type="ChEBI" id="CHEBI:57540"/>
        <dbReference type="ChEBI" id="CHEBI:57945"/>
        <dbReference type="EC" id="1.6.2.2"/>
    </reaction>
</comment>
<dbReference type="FunFam" id="3.30.70.2740:FF:000002">
    <property type="entry name" value="D-2-hydroxyglutarate dehydrogenase mitochondrial"/>
    <property type="match status" value="1"/>
</dbReference>
<reference evidence="24" key="1">
    <citation type="submission" date="2020-12" db="EMBL/GenBank/DDBJ databases">
        <title>Metabolic potential, ecology and presence of endohyphal bacteria is reflected in genomic diversity of Mucoromycotina.</title>
        <authorList>
            <person name="Muszewska A."/>
            <person name="Okrasinska A."/>
            <person name="Steczkiewicz K."/>
            <person name="Drgas O."/>
            <person name="Orlowska M."/>
            <person name="Perlinska-Lenart U."/>
            <person name="Aleksandrzak-Piekarczyk T."/>
            <person name="Szatraj K."/>
            <person name="Zielenkiewicz U."/>
            <person name="Pilsyk S."/>
            <person name="Malc E."/>
            <person name="Mieczkowski P."/>
            <person name="Kruszewska J.S."/>
            <person name="Biernat P."/>
            <person name="Pawlowska J."/>
        </authorList>
    </citation>
    <scope>NUCLEOTIDE SEQUENCE</scope>
    <source>
        <strain evidence="24">WA0000067209</strain>
    </source>
</reference>
<dbReference type="PRINTS" id="PR00406">
    <property type="entry name" value="CYTB5RDTASE"/>
</dbReference>
<evidence type="ECO:0000256" key="6">
    <source>
        <dbReference type="ARBA" id="ARBA00012011"/>
    </source>
</evidence>
<dbReference type="FunFam" id="1.10.45.10:FF:000001">
    <property type="entry name" value="D-lactate dehydrogenase mitochondrial"/>
    <property type="match status" value="1"/>
</dbReference>
<protein>
    <recommendedName>
        <fullName evidence="16">NADH-cytochrome b5 reductase 1</fullName>
        <ecNumber evidence="6">1.6.2.2</ecNumber>
    </recommendedName>
    <alternativeName>
        <fullName evidence="17">Microsomal cytochrome b reductase</fullName>
    </alternativeName>
</protein>